<keyword evidence="2" id="KW-1185">Reference proteome</keyword>
<dbReference type="RefSeq" id="WP_111325884.1">
    <property type="nucleotide sequence ID" value="NZ_QKUF01000036.1"/>
</dbReference>
<accession>A0A326TZH5</accession>
<proteinExistence type="predicted"/>
<name>A0A326TZH5_THEHA</name>
<gene>
    <name evidence="1" type="ORF">EI42_05645</name>
</gene>
<protein>
    <submittedName>
        <fullName evidence="1">Uncharacterized protein</fullName>
    </submittedName>
</protein>
<dbReference type="Proteomes" id="UP000248806">
    <property type="component" value="Unassembled WGS sequence"/>
</dbReference>
<dbReference type="EMBL" id="QKUF01000036">
    <property type="protein sequence ID" value="PZW21109.1"/>
    <property type="molecule type" value="Genomic_DNA"/>
</dbReference>
<organism evidence="1 2">
    <name type="scientific">Thermosporothrix hazakensis</name>
    <dbReference type="NCBI Taxonomy" id="644383"/>
    <lineage>
        <taxon>Bacteria</taxon>
        <taxon>Bacillati</taxon>
        <taxon>Chloroflexota</taxon>
        <taxon>Ktedonobacteria</taxon>
        <taxon>Ktedonobacterales</taxon>
        <taxon>Thermosporotrichaceae</taxon>
        <taxon>Thermosporothrix</taxon>
    </lineage>
</organism>
<dbReference type="AlphaFoldDB" id="A0A326TZH5"/>
<sequence length="86" mass="10332">MHGKKSYYKQVEESYDEFFRLRVQVPERFALEMHNYLTDAVLARGELDRGVHMLTQGYQEAQHLKSTKRLLEVQRIHKKVQEHPPH</sequence>
<evidence type="ECO:0000313" key="2">
    <source>
        <dbReference type="Proteomes" id="UP000248806"/>
    </source>
</evidence>
<reference evidence="1 2" key="1">
    <citation type="submission" date="2018-06" db="EMBL/GenBank/DDBJ databases">
        <title>Genomic Encyclopedia of Archaeal and Bacterial Type Strains, Phase II (KMG-II): from individual species to whole genera.</title>
        <authorList>
            <person name="Goeker M."/>
        </authorList>
    </citation>
    <scope>NUCLEOTIDE SEQUENCE [LARGE SCALE GENOMIC DNA]</scope>
    <source>
        <strain evidence="1 2">ATCC BAA-1881</strain>
    </source>
</reference>
<evidence type="ECO:0000313" key="1">
    <source>
        <dbReference type="EMBL" id="PZW21109.1"/>
    </source>
</evidence>
<comment type="caution">
    <text evidence="1">The sequence shown here is derived from an EMBL/GenBank/DDBJ whole genome shotgun (WGS) entry which is preliminary data.</text>
</comment>